<reference evidence="1 2" key="1">
    <citation type="submission" date="2020-05" db="EMBL/GenBank/DDBJ databases">
        <title>MicrobeNet Type strains.</title>
        <authorList>
            <person name="Nicholson A.C."/>
        </authorList>
    </citation>
    <scope>NUCLEOTIDE SEQUENCE [LARGE SCALE GENOMIC DNA]</scope>
    <source>
        <strain evidence="1 2">JCM 3224</strain>
    </source>
</reference>
<sequence>MPEFTAVTPDALLDLVATRARTLPEPAVIAIDGADAAAPVPFARAIADRLRAAGRPGAVISLHDYVRPASLRFEYDRADEFTYRTAWFDYAALKREVLTPLRLHSRWLPALWDERTDRSARARIRTAALNTVLLIAGPMLIGRDLDFDLTVGLRMSDGALRRRTDPDDHFTIEALREHQRSRDIEPDILIAWDHPDRPAVRVTA</sequence>
<gene>
    <name evidence="1" type="ORF">HLB23_16755</name>
</gene>
<protein>
    <recommendedName>
        <fullName evidence="3">Uridine kinase</fullName>
    </recommendedName>
</protein>
<evidence type="ECO:0000313" key="2">
    <source>
        <dbReference type="Proteomes" id="UP000586827"/>
    </source>
</evidence>
<dbReference type="EMBL" id="JABELX010000005">
    <property type="protein sequence ID" value="NNH71494.1"/>
    <property type="molecule type" value="Genomic_DNA"/>
</dbReference>
<accession>A0A849BYY0</accession>
<organism evidence="1 2">
    <name type="scientific">Nocardia uniformis</name>
    <dbReference type="NCBI Taxonomy" id="53432"/>
    <lineage>
        <taxon>Bacteria</taxon>
        <taxon>Bacillati</taxon>
        <taxon>Actinomycetota</taxon>
        <taxon>Actinomycetes</taxon>
        <taxon>Mycobacteriales</taxon>
        <taxon>Nocardiaceae</taxon>
        <taxon>Nocardia</taxon>
    </lineage>
</organism>
<name>A0A849BYY0_9NOCA</name>
<dbReference type="AlphaFoldDB" id="A0A849BYY0"/>
<dbReference type="InterPro" id="IPR027417">
    <property type="entry name" value="P-loop_NTPase"/>
</dbReference>
<keyword evidence="2" id="KW-1185">Reference proteome</keyword>
<dbReference type="Gene3D" id="3.40.50.300">
    <property type="entry name" value="P-loop containing nucleotide triphosphate hydrolases"/>
    <property type="match status" value="1"/>
</dbReference>
<evidence type="ECO:0008006" key="3">
    <source>
        <dbReference type="Google" id="ProtNLM"/>
    </source>
</evidence>
<comment type="caution">
    <text evidence="1">The sequence shown here is derived from an EMBL/GenBank/DDBJ whole genome shotgun (WGS) entry which is preliminary data.</text>
</comment>
<evidence type="ECO:0000313" key="1">
    <source>
        <dbReference type="EMBL" id="NNH71494.1"/>
    </source>
</evidence>
<proteinExistence type="predicted"/>
<dbReference type="RefSeq" id="WP_067521463.1">
    <property type="nucleotide sequence ID" value="NZ_JABELX010000005.1"/>
</dbReference>
<dbReference type="Proteomes" id="UP000586827">
    <property type="component" value="Unassembled WGS sequence"/>
</dbReference>